<dbReference type="EMBL" id="JAVRJZ010000005">
    <property type="protein sequence ID" value="KAK2722280.1"/>
    <property type="molecule type" value="Genomic_DNA"/>
</dbReference>
<proteinExistence type="predicted"/>
<dbReference type="SUPFAM" id="SSF56672">
    <property type="entry name" value="DNA/RNA polymerases"/>
    <property type="match status" value="1"/>
</dbReference>
<evidence type="ECO:0000313" key="3">
    <source>
        <dbReference type="Proteomes" id="UP001187531"/>
    </source>
</evidence>
<dbReference type="PROSITE" id="PS50878">
    <property type="entry name" value="RT_POL"/>
    <property type="match status" value="1"/>
</dbReference>
<evidence type="ECO:0000313" key="2">
    <source>
        <dbReference type="EMBL" id="KAK2722280.1"/>
    </source>
</evidence>
<reference evidence="2" key="1">
    <citation type="submission" date="2023-07" db="EMBL/GenBank/DDBJ databases">
        <title>Chromosome-level genome assembly of Artemia franciscana.</title>
        <authorList>
            <person name="Jo E."/>
        </authorList>
    </citation>
    <scope>NUCLEOTIDE SEQUENCE</scope>
    <source>
        <tissue evidence="2">Whole body</tissue>
    </source>
</reference>
<dbReference type="GO" id="GO:0071897">
    <property type="term" value="P:DNA biosynthetic process"/>
    <property type="evidence" value="ECO:0007669"/>
    <property type="project" value="UniProtKB-ARBA"/>
</dbReference>
<dbReference type="InterPro" id="IPR043502">
    <property type="entry name" value="DNA/RNA_pol_sf"/>
</dbReference>
<accession>A0AA88LHV8</accession>
<dbReference type="Proteomes" id="UP001187531">
    <property type="component" value="Unassembled WGS sequence"/>
</dbReference>
<sequence length="346" mass="39124">MDTIITLENDVKTAIGSKSCVAYVFFDLSLAFDSIPWEVIMTKVNDSVKGKMLRLIYALLQTEKASIKSCDKFSNSFCFNCGVPQGGVLSPKLFNLCMSDFPLDNIKGKIFADDIAVWATDSSLYGAYIKIKKTVEDAVKWSLEKKLQFSSKTVGIIFSPYRSQHQNSLTIHLDNLIVPFVNQTKYLGVLLDSLFNMNNHMENIVRSANQALNIMKCLAGKDWGADRKILRLFYAAAVRLRIEYSFPVLMGIPAKNFKKLEVVQNQALRIMTGAMKSTPIPALRMETGIMSINSRLHHLALNYILQVMEIPNHPNQQLIEISKAYVDTTSNWEKKTSYDTKTDKYD</sequence>
<gene>
    <name evidence="2" type="ORF">QYM36_002717</name>
</gene>
<keyword evidence="3" id="KW-1185">Reference proteome</keyword>
<evidence type="ECO:0000259" key="1">
    <source>
        <dbReference type="PROSITE" id="PS50878"/>
    </source>
</evidence>
<feature type="domain" description="Reverse transcriptase" evidence="1">
    <location>
        <begin position="1"/>
        <end position="191"/>
    </location>
</feature>
<dbReference type="Pfam" id="PF00078">
    <property type="entry name" value="RVT_1"/>
    <property type="match status" value="1"/>
</dbReference>
<dbReference type="InterPro" id="IPR000477">
    <property type="entry name" value="RT_dom"/>
</dbReference>
<name>A0AA88LHV8_ARTSF</name>
<organism evidence="2 3">
    <name type="scientific">Artemia franciscana</name>
    <name type="common">Brine shrimp</name>
    <name type="synonym">Artemia sanfranciscana</name>
    <dbReference type="NCBI Taxonomy" id="6661"/>
    <lineage>
        <taxon>Eukaryota</taxon>
        <taxon>Metazoa</taxon>
        <taxon>Ecdysozoa</taxon>
        <taxon>Arthropoda</taxon>
        <taxon>Crustacea</taxon>
        <taxon>Branchiopoda</taxon>
        <taxon>Anostraca</taxon>
        <taxon>Artemiidae</taxon>
        <taxon>Artemia</taxon>
    </lineage>
</organism>
<dbReference type="PANTHER" id="PTHR33332">
    <property type="entry name" value="REVERSE TRANSCRIPTASE DOMAIN-CONTAINING PROTEIN"/>
    <property type="match status" value="1"/>
</dbReference>
<comment type="caution">
    <text evidence="2">The sequence shown here is derived from an EMBL/GenBank/DDBJ whole genome shotgun (WGS) entry which is preliminary data.</text>
</comment>
<protein>
    <recommendedName>
        <fullName evidence="1">Reverse transcriptase domain-containing protein</fullName>
    </recommendedName>
</protein>
<dbReference type="AlphaFoldDB" id="A0AA88LHV8"/>